<dbReference type="KEGG" id="apuu:APUU_10542A"/>
<reference evidence="2" key="2">
    <citation type="submission" date="2021-02" db="EMBL/GenBank/DDBJ databases">
        <title>Aspergillus puulaauensis MK2 genome sequence.</title>
        <authorList>
            <person name="Futagami T."/>
            <person name="Mori K."/>
            <person name="Kadooka C."/>
            <person name="Tanaka T."/>
        </authorList>
    </citation>
    <scope>NUCLEOTIDE SEQUENCE</scope>
    <source>
        <strain evidence="2">MK2</strain>
    </source>
</reference>
<gene>
    <name evidence="2" type="ORF">APUU_10542A</name>
</gene>
<dbReference type="Proteomes" id="UP000654913">
    <property type="component" value="Chromosome 1"/>
</dbReference>
<evidence type="ECO:0000256" key="1">
    <source>
        <dbReference type="SAM" id="MobiDB-lite"/>
    </source>
</evidence>
<evidence type="ECO:0000313" key="3">
    <source>
        <dbReference type="Proteomes" id="UP000654913"/>
    </source>
</evidence>
<dbReference type="EMBL" id="AP024443">
    <property type="protein sequence ID" value="BCS17714.1"/>
    <property type="molecule type" value="Genomic_DNA"/>
</dbReference>
<dbReference type="AlphaFoldDB" id="A0A7R7XBK9"/>
<evidence type="ECO:0000313" key="2">
    <source>
        <dbReference type="EMBL" id="BCS17714.1"/>
    </source>
</evidence>
<accession>A0A7R7XBK9</accession>
<dbReference type="GeneID" id="64967719"/>
<organism evidence="2 3">
    <name type="scientific">Aspergillus puulaauensis</name>
    <dbReference type="NCBI Taxonomy" id="1220207"/>
    <lineage>
        <taxon>Eukaryota</taxon>
        <taxon>Fungi</taxon>
        <taxon>Dikarya</taxon>
        <taxon>Ascomycota</taxon>
        <taxon>Pezizomycotina</taxon>
        <taxon>Eurotiomycetes</taxon>
        <taxon>Eurotiomycetidae</taxon>
        <taxon>Eurotiales</taxon>
        <taxon>Aspergillaceae</taxon>
        <taxon>Aspergillus</taxon>
    </lineage>
</organism>
<keyword evidence="3" id="KW-1185">Reference proteome</keyword>
<feature type="region of interest" description="Disordered" evidence="1">
    <location>
        <begin position="1"/>
        <end position="29"/>
    </location>
</feature>
<proteinExistence type="predicted"/>
<reference evidence="2" key="1">
    <citation type="submission" date="2021-01" db="EMBL/GenBank/DDBJ databases">
        <authorList>
            <consortium name="Aspergillus puulaauensis MK2 genome sequencing consortium"/>
            <person name="Kazuki M."/>
            <person name="Futagami T."/>
        </authorList>
    </citation>
    <scope>NUCLEOTIDE SEQUENCE</scope>
    <source>
        <strain evidence="2">MK2</strain>
    </source>
</reference>
<protein>
    <submittedName>
        <fullName evidence="2">Uncharacterized protein</fullName>
    </submittedName>
</protein>
<dbReference type="RefSeq" id="XP_041549908.1">
    <property type="nucleotide sequence ID" value="XM_041701952.1"/>
</dbReference>
<name>A0A7R7XBK9_9EURO</name>
<sequence length="148" mass="16563">MNSHDGVSPDMYRSSTWKGNRNDAVGATSRKPEIGSLSHADFIAIWLNGFELAKYRTNQSKSPAHPEWRWLCRSASWSKSVGTQQVSIVDPDWYLEAQDQEALCVSWQSHARDNKVERRGAMVIHGERVAVASVSTPNINHSPANQLC</sequence>